<protein>
    <recommendedName>
        <fullName evidence="10">TonB-dependent receptor plug domain-containing protein</fullName>
    </recommendedName>
</protein>
<keyword evidence="2 7" id="KW-0813">Transport</keyword>
<comment type="caution">
    <text evidence="11">The sequence shown here is derived from an EMBL/GenBank/DDBJ whole genome shotgun (WGS) entry which is preliminary data.</text>
</comment>
<dbReference type="Proteomes" id="UP000293483">
    <property type="component" value="Unassembled WGS sequence"/>
</dbReference>
<keyword evidence="4 7" id="KW-0812">Transmembrane</keyword>
<dbReference type="InterPro" id="IPR037066">
    <property type="entry name" value="Plug_dom_sf"/>
</dbReference>
<feature type="chain" id="PRO_5020180046" description="TonB-dependent receptor plug domain-containing protein" evidence="9">
    <location>
        <begin position="23"/>
        <end position="834"/>
    </location>
</feature>
<feature type="signal peptide" evidence="9">
    <location>
        <begin position="1"/>
        <end position="22"/>
    </location>
</feature>
<comment type="similarity">
    <text evidence="7">Belongs to the TonB-dependent receptor family.</text>
</comment>
<evidence type="ECO:0000256" key="2">
    <source>
        <dbReference type="ARBA" id="ARBA00022448"/>
    </source>
</evidence>
<evidence type="ECO:0000313" key="12">
    <source>
        <dbReference type="Proteomes" id="UP000293483"/>
    </source>
</evidence>
<keyword evidence="5 7" id="KW-0472">Membrane</keyword>
<dbReference type="Gene3D" id="2.170.130.10">
    <property type="entry name" value="TonB-dependent receptor, plug domain"/>
    <property type="match status" value="1"/>
</dbReference>
<dbReference type="AlphaFoldDB" id="A0A4Q7AP50"/>
<dbReference type="InterPro" id="IPR036942">
    <property type="entry name" value="Beta-barrel_TonB_sf"/>
</dbReference>
<dbReference type="EMBL" id="SGSU01000019">
    <property type="protein sequence ID" value="RZG64903.1"/>
    <property type="molecule type" value="Genomic_DNA"/>
</dbReference>
<dbReference type="PROSITE" id="PS00430">
    <property type="entry name" value="TONB_DEPENDENT_REC_1"/>
    <property type="match status" value="1"/>
</dbReference>
<accession>A0A4Q7AP50</accession>
<name>A0A4Q7AP50_9GAMM</name>
<dbReference type="Gene3D" id="2.40.170.20">
    <property type="entry name" value="TonB-dependent receptor, beta-barrel domain"/>
    <property type="match status" value="1"/>
</dbReference>
<dbReference type="SUPFAM" id="SSF56935">
    <property type="entry name" value="Porins"/>
    <property type="match status" value="1"/>
</dbReference>
<evidence type="ECO:0000256" key="8">
    <source>
        <dbReference type="PROSITE-ProRule" id="PRU10143"/>
    </source>
</evidence>
<evidence type="ECO:0000256" key="5">
    <source>
        <dbReference type="ARBA" id="ARBA00023136"/>
    </source>
</evidence>
<keyword evidence="8" id="KW-0798">TonB box</keyword>
<proteinExistence type="inferred from homology"/>
<reference evidence="11 12" key="1">
    <citation type="submission" date="2019-02" db="EMBL/GenBank/DDBJ databases">
        <title>The Batch Genome Submission of Acinetobacter spp. strains.</title>
        <authorList>
            <person name="Qin J."/>
            <person name="Hu Y."/>
            <person name="Ye H."/>
            <person name="Wei L."/>
            <person name="Feng Y."/>
            <person name="Zong Z."/>
        </authorList>
    </citation>
    <scope>NUCLEOTIDE SEQUENCE [LARGE SCALE GENOMIC DNA]</scope>
    <source>
        <strain evidence="11 12">WCHABo060081</strain>
    </source>
</reference>
<evidence type="ECO:0000313" key="11">
    <source>
        <dbReference type="EMBL" id="RZG64903.1"/>
    </source>
</evidence>
<evidence type="ECO:0000256" key="3">
    <source>
        <dbReference type="ARBA" id="ARBA00022452"/>
    </source>
</evidence>
<evidence type="ECO:0000256" key="1">
    <source>
        <dbReference type="ARBA" id="ARBA00004571"/>
    </source>
</evidence>
<keyword evidence="6 7" id="KW-0998">Cell outer membrane</keyword>
<dbReference type="PROSITE" id="PS52016">
    <property type="entry name" value="TONB_DEPENDENT_REC_3"/>
    <property type="match status" value="1"/>
</dbReference>
<keyword evidence="9" id="KW-0732">Signal</keyword>
<dbReference type="InterPro" id="IPR010916">
    <property type="entry name" value="TonB_box_CS"/>
</dbReference>
<sequence length="834" mass="94530">MRFARSPLALAIFSALCPIAYANDAENAAVQPEVKLNTIIVEAEKANEVGQTTYSKEDLEKTPNTQKTISEFLKVNPNIQFSNKNNNAASQAEINAADMSIHGALPYNNSFLLNGMSFNNDINPYSGTNSLNNTADLDGTSQAVTINTDLLCNLEVLDSNVSAKYGKFTGGVISATTCAPKTAVGEIHGSVNYDYTNSNWNRFNYIDTDEEAEFNDPTEADAQKNYTKQGFSLYTYGRLTENFGLNFGLSQRTADIKAASQLKDGRPYNEEREVDNASLDMFYDPSEDLSFKLGLQHANDQKLRFVSNALSDGIHQSSDSNAINLNIDKKFIGVTLKQNLSYQEKQNDRVSSSNDQYSWLTSEDKNWGTSTTATEGVSGTILSKQKTLEYNTHAEFNPLQFLNTAHQFNIGAGFSHNEAQWQRPNDFTAYFVPSKFGTDCIKNDGTVADACDPSYIPSKGSSGQYSIKKTVHTSGQLDVQQDSWFAYAEDRVNWKNTLEAVIGLRYDYDSLSKNHNLAPRTVFHYMPFTDPRLKLSTGWSRYYDRYLFNFDLQDGINSLKQNYTRTNINSDWISSANTSSINVKRSDLNLPYADEWLIGLSTELNNLRMQMKYVNRQYKDQYYLARPDATDLWTRIYTNNKEYNSEDITFTLGNIAPIEALNAKHRVNFAFNYTDTQRDYNDADEVELKEYSHVLYKGKITATNDIPASDYNVPITARLSWDFTPNRLEGLNISNFLVYKPHHNGLIKSSIPTKNQIQYNDLPIIYSYDDTDVPSVVRWDLRASYTHKFSKDYSGMFGLTMNNVTNRHNKYLDNDYYLKSEIGRQIVADVTFKF</sequence>
<comment type="subcellular location">
    <subcellularLocation>
        <location evidence="1 7">Cell outer membrane</location>
        <topology evidence="1 7">Multi-pass membrane protein</topology>
    </subcellularLocation>
</comment>
<feature type="domain" description="TonB-dependent receptor plug" evidence="10">
    <location>
        <begin position="52"/>
        <end position="171"/>
    </location>
</feature>
<dbReference type="STRING" id="202951.GCA_001485025_00179"/>
<evidence type="ECO:0000256" key="6">
    <source>
        <dbReference type="ARBA" id="ARBA00023237"/>
    </source>
</evidence>
<dbReference type="Pfam" id="PF07715">
    <property type="entry name" value="Plug"/>
    <property type="match status" value="1"/>
</dbReference>
<dbReference type="InterPro" id="IPR039426">
    <property type="entry name" value="TonB-dep_rcpt-like"/>
</dbReference>
<keyword evidence="3 7" id="KW-1134">Transmembrane beta strand</keyword>
<evidence type="ECO:0000256" key="4">
    <source>
        <dbReference type="ARBA" id="ARBA00022692"/>
    </source>
</evidence>
<evidence type="ECO:0000256" key="9">
    <source>
        <dbReference type="SAM" id="SignalP"/>
    </source>
</evidence>
<dbReference type="RefSeq" id="WP_130147690.1">
    <property type="nucleotide sequence ID" value="NZ_SGSU01000019.1"/>
</dbReference>
<evidence type="ECO:0000259" key="10">
    <source>
        <dbReference type="Pfam" id="PF07715"/>
    </source>
</evidence>
<feature type="short sequence motif" description="TonB box" evidence="8">
    <location>
        <begin position="38"/>
        <end position="44"/>
    </location>
</feature>
<dbReference type="GO" id="GO:0009279">
    <property type="term" value="C:cell outer membrane"/>
    <property type="evidence" value="ECO:0007669"/>
    <property type="project" value="UniProtKB-SubCell"/>
</dbReference>
<evidence type="ECO:0000256" key="7">
    <source>
        <dbReference type="PROSITE-ProRule" id="PRU01360"/>
    </source>
</evidence>
<organism evidence="11 12">
    <name type="scientific">Acinetobacter bouvetii</name>
    <dbReference type="NCBI Taxonomy" id="202951"/>
    <lineage>
        <taxon>Bacteria</taxon>
        <taxon>Pseudomonadati</taxon>
        <taxon>Pseudomonadota</taxon>
        <taxon>Gammaproteobacteria</taxon>
        <taxon>Moraxellales</taxon>
        <taxon>Moraxellaceae</taxon>
        <taxon>Acinetobacter</taxon>
    </lineage>
</organism>
<gene>
    <name evidence="11" type="ORF">EXE25_15110</name>
</gene>
<dbReference type="InterPro" id="IPR012910">
    <property type="entry name" value="Plug_dom"/>
</dbReference>